<sequence length="358" mass="41060">MRRDLGNHIEYLENRLSDYTGHNLLQSLGFTHEQDWVSEYFVTLAIIDRLSPNAQHLNIVFLDSTGMSFWIHVLPDYDLRLEIADHGFPKLKTLALQTNTRTEHSWHPNTASFSTIFVELGAAPKLSKIRASGLVFGRAPSAWQPFANLQSIDLTEVMSDFDDIDLVLGACNKLKRFTCHWALLTLKLGNTVKELLPNIIQHKDTLQTLWLVCSTVYLVSYHSPIINFNSLPRLTALKEVKLCNLCIPDRYSYYGCPPLGAPPISCLVPPSIEHLTVMHSYLWAADGEYRDYQPSRLWDLVRDRTQSLPHLRELIIQIKSGTLSNWVQHERRAVDMLTEEFRNVDVRFTLVSELDIFA</sequence>
<reference evidence="1" key="1">
    <citation type="journal article" date="2020" name="Stud. Mycol.">
        <title>101 Dothideomycetes genomes: a test case for predicting lifestyles and emergence of pathogens.</title>
        <authorList>
            <person name="Haridas S."/>
            <person name="Albert R."/>
            <person name="Binder M."/>
            <person name="Bloem J."/>
            <person name="Labutti K."/>
            <person name="Salamov A."/>
            <person name="Andreopoulos B."/>
            <person name="Baker S."/>
            <person name="Barry K."/>
            <person name="Bills G."/>
            <person name="Bluhm B."/>
            <person name="Cannon C."/>
            <person name="Castanera R."/>
            <person name="Culley D."/>
            <person name="Daum C."/>
            <person name="Ezra D."/>
            <person name="Gonzalez J."/>
            <person name="Henrissat B."/>
            <person name="Kuo A."/>
            <person name="Liang C."/>
            <person name="Lipzen A."/>
            <person name="Lutzoni F."/>
            <person name="Magnuson J."/>
            <person name="Mondo S."/>
            <person name="Nolan M."/>
            <person name="Ohm R."/>
            <person name="Pangilinan J."/>
            <person name="Park H.-J."/>
            <person name="Ramirez L."/>
            <person name="Alfaro M."/>
            <person name="Sun H."/>
            <person name="Tritt A."/>
            <person name="Yoshinaga Y."/>
            <person name="Zwiers L.-H."/>
            <person name="Turgeon B."/>
            <person name="Goodwin S."/>
            <person name="Spatafora J."/>
            <person name="Crous P."/>
            <person name="Grigoriev I."/>
        </authorList>
    </citation>
    <scope>NUCLEOTIDE SEQUENCE</scope>
    <source>
        <strain evidence="1">CBS 122367</strain>
    </source>
</reference>
<name>A0A6G1IN55_9PLEO</name>
<evidence type="ECO:0008006" key="3">
    <source>
        <dbReference type="Google" id="ProtNLM"/>
    </source>
</evidence>
<organism evidence="1 2">
    <name type="scientific">Lentithecium fluviatile CBS 122367</name>
    <dbReference type="NCBI Taxonomy" id="1168545"/>
    <lineage>
        <taxon>Eukaryota</taxon>
        <taxon>Fungi</taxon>
        <taxon>Dikarya</taxon>
        <taxon>Ascomycota</taxon>
        <taxon>Pezizomycotina</taxon>
        <taxon>Dothideomycetes</taxon>
        <taxon>Pleosporomycetidae</taxon>
        <taxon>Pleosporales</taxon>
        <taxon>Massarineae</taxon>
        <taxon>Lentitheciaceae</taxon>
        <taxon>Lentithecium</taxon>
    </lineage>
</organism>
<dbReference type="SUPFAM" id="SSF52047">
    <property type="entry name" value="RNI-like"/>
    <property type="match status" value="1"/>
</dbReference>
<accession>A0A6G1IN55</accession>
<dbReference type="Gene3D" id="3.80.10.10">
    <property type="entry name" value="Ribonuclease Inhibitor"/>
    <property type="match status" value="1"/>
</dbReference>
<gene>
    <name evidence="1" type="ORF">K458DRAFT_393779</name>
</gene>
<keyword evidence="2" id="KW-1185">Reference proteome</keyword>
<dbReference type="InterPro" id="IPR032675">
    <property type="entry name" value="LRR_dom_sf"/>
</dbReference>
<dbReference type="EMBL" id="MU005602">
    <property type="protein sequence ID" value="KAF2679652.1"/>
    <property type="molecule type" value="Genomic_DNA"/>
</dbReference>
<dbReference type="OrthoDB" id="2520703at2759"/>
<protein>
    <recommendedName>
        <fullName evidence="3">F-box domain-containing protein</fullName>
    </recommendedName>
</protein>
<proteinExistence type="predicted"/>
<evidence type="ECO:0000313" key="2">
    <source>
        <dbReference type="Proteomes" id="UP000799291"/>
    </source>
</evidence>
<evidence type="ECO:0000313" key="1">
    <source>
        <dbReference type="EMBL" id="KAF2679652.1"/>
    </source>
</evidence>
<dbReference type="Proteomes" id="UP000799291">
    <property type="component" value="Unassembled WGS sequence"/>
</dbReference>
<dbReference type="AlphaFoldDB" id="A0A6G1IN55"/>